<sequence>MARVKREAKQEEQARKVVNGIFGTLIILAILFMLYSILT</sequence>
<feature type="transmembrane region" description="Helical" evidence="1">
    <location>
        <begin position="20"/>
        <end position="38"/>
    </location>
</feature>
<evidence type="ECO:0000256" key="1">
    <source>
        <dbReference type="SAM" id="Phobius"/>
    </source>
</evidence>
<keyword evidence="2" id="KW-0969">Cilium</keyword>
<name>U2NQ80_9BACT</name>
<gene>
    <name evidence="2" type="ORF">HMPREF9135_0505</name>
</gene>
<dbReference type="AlphaFoldDB" id="U2NQ80"/>
<reference evidence="2 3" key="1">
    <citation type="submission" date="2013-08" db="EMBL/GenBank/DDBJ databases">
        <authorList>
            <person name="Durkin A.S."/>
            <person name="Haft D.R."/>
            <person name="McCorrison J."/>
            <person name="Torralba M."/>
            <person name="Gillis M."/>
            <person name="Haft D.H."/>
            <person name="Methe B."/>
            <person name="Sutton G."/>
            <person name="Nelson K.E."/>
        </authorList>
    </citation>
    <scope>NUCLEOTIDE SEQUENCE [LARGE SCALE GENOMIC DNA]</scope>
    <source>
        <strain evidence="2 3">F0067</strain>
    </source>
</reference>
<protein>
    <submittedName>
        <fullName evidence="2">Flagellin N-terminal-like domain protein</fullName>
    </submittedName>
</protein>
<dbReference type="PATRIC" id="fig|1115809.3.peg.324"/>
<comment type="caution">
    <text evidence="2">The sequence shown here is derived from an EMBL/GenBank/DDBJ whole genome shotgun (WGS) entry which is preliminary data.</text>
</comment>
<organism evidence="2 3">
    <name type="scientific">Segatella baroniae F0067</name>
    <dbReference type="NCBI Taxonomy" id="1115809"/>
    <lineage>
        <taxon>Bacteria</taxon>
        <taxon>Pseudomonadati</taxon>
        <taxon>Bacteroidota</taxon>
        <taxon>Bacteroidia</taxon>
        <taxon>Bacteroidales</taxon>
        <taxon>Prevotellaceae</taxon>
        <taxon>Segatella</taxon>
    </lineage>
</organism>
<keyword evidence="1" id="KW-1133">Transmembrane helix</keyword>
<keyword evidence="2" id="KW-0282">Flagellum</keyword>
<evidence type="ECO:0000313" key="2">
    <source>
        <dbReference type="EMBL" id="ERK40210.1"/>
    </source>
</evidence>
<keyword evidence="3" id="KW-1185">Reference proteome</keyword>
<keyword evidence="1" id="KW-0472">Membrane</keyword>
<keyword evidence="2" id="KW-0966">Cell projection</keyword>
<dbReference type="Proteomes" id="UP000016648">
    <property type="component" value="Unassembled WGS sequence"/>
</dbReference>
<accession>U2NQ80</accession>
<proteinExistence type="predicted"/>
<keyword evidence="1" id="KW-0812">Transmembrane</keyword>
<dbReference type="EMBL" id="AWEY01000007">
    <property type="protein sequence ID" value="ERK40210.1"/>
    <property type="molecule type" value="Genomic_DNA"/>
</dbReference>
<evidence type="ECO:0000313" key="3">
    <source>
        <dbReference type="Proteomes" id="UP000016648"/>
    </source>
</evidence>